<reference evidence="2 3" key="1">
    <citation type="journal article" date="2016" name="Mol. Biol. Evol.">
        <title>Comparative Genomics of Early-Diverging Mushroom-Forming Fungi Provides Insights into the Origins of Lignocellulose Decay Capabilities.</title>
        <authorList>
            <person name="Nagy L.G."/>
            <person name="Riley R."/>
            <person name="Tritt A."/>
            <person name="Adam C."/>
            <person name="Daum C."/>
            <person name="Floudas D."/>
            <person name="Sun H."/>
            <person name="Yadav J.S."/>
            <person name="Pangilinan J."/>
            <person name="Larsson K.H."/>
            <person name="Matsuura K."/>
            <person name="Barry K."/>
            <person name="Labutti K."/>
            <person name="Kuo R."/>
            <person name="Ohm R.A."/>
            <person name="Bhattacharya S.S."/>
            <person name="Shirouzu T."/>
            <person name="Yoshinaga Y."/>
            <person name="Martin F.M."/>
            <person name="Grigoriev I.V."/>
            <person name="Hibbett D.S."/>
        </authorList>
    </citation>
    <scope>NUCLEOTIDE SEQUENCE [LARGE SCALE GENOMIC DNA]</scope>
    <source>
        <strain evidence="2 3">93-53</strain>
    </source>
</reference>
<evidence type="ECO:0000313" key="2">
    <source>
        <dbReference type="EMBL" id="KZT01080.1"/>
    </source>
</evidence>
<dbReference type="InParanoid" id="A0A165BHS4"/>
<feature type="region of interest" description="Disordered" evidence="1">
    <location>
        <begin position="88"/>
        <end position="111"/>
    </location>
</feature>
<evidence type="ECO:0000256" key="1">
    <source>
        <dbReference type="SAM" id="MobiDB-lite"/>
    </source>
</evidence>
<dbReference type="AlphaFoldDB" id="A0A165BHS4"/>
<feature type="compositionally biased region" description="Low complexity" evidence="1">
    <location>
        <begin position="89"/>
        <end position="100"/>
    </location>
</feature>
<evidence type="ECO:0000313" key="3">
    <source>
        <dbReference type="Proteomes" id="UP000076871"/>
    </source>
</evidence>
<dbReference type="GeneID" id="63827098"/>
<dbReference type="Proteomes" id="UP000076871">
    <property type="component" value="Unassembled WGS sequence"/>
</dbReference>
<keyword evidence="3" id="KW-1185">Reference proteome</keyword>
<accession>A0A165BHS4</accession>
<sequence>MIIIIHQRYANHVGGTNIESSRETFGKARQSQTLRGEGHASRLMTAASEVREVSHIDEQTFGGQHWLRSCFRDSTRRLPIKFMVSHYQSPSSAANSPRAPFCASVKQPQRN</sequence>
<gene>
    <name evidence="2" type="ORF">LAESUDRAFT_731567</name>
</gene>
<proteinExistence type="predicted"/>
<dbReference type="EMBL" id="KV427670">
    <property type="protein sequence ID" value="KZT01080.1"/>
    <property type="molecule type" value="Genomic_DNA"/>
</dbReference>
<dbReference type="RefSeq" id="XP_040758820.1">
    <property type="nucleotide sequence ID" value="XM_040910069.1"/>
</dbReference>
<organism evidence="2 3">
    <name type="scientific">Laetiporus sulphureus 93-53</name>
    <dbReference type="NCBI Taxonomy" id="1314785"/>
    <lineage>
        <taxon>Eukaryota</taxon>
        <taxon>Fungi</taxon>
        <taxon>Dikarya</taxon>
        <taxon>Basidiomycota</taxon>
        <taxon>Agaricomycotina</taxon>
        <taxon>Agaricomycetes</taxon>
        <taxon>Polyporales</taxon>
        <taxon>Laetiporus</taxon>
    </lineage>
</organism>
<protein>
    <submittedName>
        <fullName evidence="2">Uncharacterized protein</fullName>
    </submittedName>
</protein>
<name>A0A165BHS4_9APHY</name>